<reference evidence="2 3" key="1">
    <citation type="submission" date="2019-06" db="EMBL/GenBank/DDBJ databases">
        <title>Sequencing the genomes of 1000 actinobacteria strains.</title>
        <authorList>
            <person name="Klenk H.-P."/>
        </authorList>
    </citation>
    <scope>NUCLEOTIDE SEQUENCE [LARGE SCALE GENOMIC DNA]</scope>
    <source>
        <strain evidence="2 3">DSM 8251</strain>
    </source>
</reference>
<keyword evidence="3" id="KW-1185">Reference proteome</keyword>
<proteinExistence type="predicted"/>
<dbReference type="AlphaFoldDB" id="A0A542ZA98"/>
<comment type="caution">
    <text evidence="2">The sequence shown here is derived from an EMBL/GenBank/DDBJ whole genome shotgun (WGS) entry which is preliminary data.</text>
</comment>
<dbReference type="OrthoDB" id="3731544at2"/>
<sequence>MFTLTDTPGKFLILLVLFAFCAVWETVQVTRRPAATQLISTLLHLWMAIVMLLMVPKNLWMPFASIIPMPVIIVTMVVGIAWYLFLGIRGFSARGDDPHGPWHHLGHAMMFAAMTWHLWAMHVKHSMMHHGHMEHDHGSMGHDGVLWTAAIVGVPFMIHLLVAAIGNILQLVRGPRDTSEAVCHAKPTGPLDFRLGALSMFAMNFGMWFMSTGLMTPLLPFMKIFAF</sequence>
<feature type="transmembrane region" description="Helical" evidence="1">
    <location>
        <begin position="35"/>
        <end position="55"/>
    </location>
</feature>
<name>A0A542ZA98_9ACTN</name>
<organism evidence="2 3">
    <name type="scientific">Propioniferax innocua</name>
    <dbReference type="NCBI Taxonomy" id="1753"/>
    <lineage>
        <taxon>Bacteria</taxon>
        <taxon>Bacillati</taxon>
        <taxon>Actinomycetota</taxon>
        <taxon>Actinomycetes</taxon>
        <taxon>Propionibacteriales</taxon>
        <taxon>Propionibacteriaceae</taxon>
        <taxon>Propioniferax</taxon>
    </lineage>
</organism>
<dbReference type="RefSeq" id="WP_142094365.1">
    <property type="nucleotide sequence ID" value="NZ_BAAAMD010000003.1"/>
</dbReference>
<gene>
    <name evidence="2" type="ORF">FB460_2345</name>
</gene>
<dbReference type="EMBL" id="VFOR01000003">
    <property type="protein sequence ID" value="TQL57269.1"/>
    <property type="molecule type" value="Genomic_DNA"/>
</dbReference>
<keyword evidence="1" id="KW-1133">Transmembrane helix</keyword>
<feature type="transmembrane region" description="Helical" evidence="1">
    <location>
        <begin position="105"/>
        <end position="123"/>
    </location>
</feature>
<feature type="transmembrane region" description="Helical" evidence="1">
    <location>
        <begin position="12"/>
        <end position="29"/>
    </location>
</feature>
<dbReference type="InterPro" id="IPR033458">
    <property type="entry name" value="DUF5134"/>
</dbReference>
<feature type="transmembrane region" description="Helical" evidence="1">
    <location>
        <begin position="205"/>
        <end position="226"/>
    </location>
</feature>
<keyword evidence="1" id="KW-0812">Transmembrane</keyword>
<feature type="transmembrane region" description="Helical" evidence="1">
    <location>
        <begin position="67"/>
        <end position="85"/>
    </location>
</feature>
<dbReference type="Proteomes" id="UP000316196">
    <property type="component" value="Unassembled WGS sequence"/>
</dbReference>
<evidence type="ECO:0000313" key="3">
    <source>
        <dbReference type="Proteomes" id="UP000316196"/>
    </source>
</evidence>
<evidence type="ECO:0000313" key="2">
    <source>
        <dbReference type="EMBL" id="TQL57269.1"/>
    </source>
</evidence>
<evidence type="ECO:0000256" key="1">
    <source>
        <dbReference type="SAM" id="Phobius"/>
    </source>
</evidence>
<dbReference type="Pfam" id="PF17197">
    <property type="entry name" value="DUF5134"/>
    <property type="match status" value="1"/>
</dbReference>
<protein>
    <submittedName>
        <fullName evidence="2">Uncharacterized protein DUF5134</fullName>
    </submittedName>
</protein>
<keyword evidence="1" id="KW-0472">Membrane</keyword>
<accession>A0A542ZA98</accession>
<feature type="transmembrane region" description="Helical" evidence="1">
    <location>
        <begin position="144"/>
        <end position="169"/>
    </location>
</feature>